<evidence type="ECO:0000313" key="1">
    <source>
        <dbReference type="EMBL" id="SET39585.1"/>
    </source>
</evidence>
<protein>
    <submittedName>
        <fullName evidence="1">Uncharacterized protein</fullName>
    </submittedName>
</protein>
<gene>
    <name evidence="1" type="ORF">SAMN05216313_105237</name>
</gene>
<sequence>MKNRRAIIFRVGAILLLLIIAASMMVIGRGHTVYMDNKTIEYDGQTYNSFYKVDVYVDGERVAKLRDKDRGMATNIGQKFTMTLAITREKGGPEETVEVTLNLPYNMDGIAINLPACMSGLPGDVCMSEFVIEPVESETSEENVDEFGIDAEF</sequence>
<dbReference type="AlphaFoldDB" id="A0A1I0E3X0"/>
<dbReference type="STRING" id="460384.SAMN05216313_105237"/>
<organism evidence="1 2">
    <name type="scientific">Enterocloster lavalensis</name>
    <dbReference type="NCBI Taxonomy" id="460384"/>
    <lineage>
        <taxon>Bacteria</taxon>
        <taxon>Bacillati</taxon>
        <taxon>Bacillota</taxon>
        <taxon>Clostridia</taxon>
        <taxon>Lachnospirales</taxon>
        <taxon>Lachnospiraceae</taxon>
        <taxon>Enterocloster</taxon>
    </lineage>
</organism>
<keyword evidence="2" id="KW-1185">Reference proteome</keyword>
<dbReference type="RefSeq" id="WP_092361932.1">
    <property type="nucleotide sequence ID" value="NZ_CABJCG010000004.1"/>
</dbReference>
<dbReference type="Proteomes" id="UP000198508">
    <property type="component" value="Unassembled WGS sequence"/>
</dbReference>
<proteinExistence type="predicted"/>
<accession>A0A1I0E3X0</accession>
<dbReference type="GeneID" id="93276574"/>
<reference evidence="2" key="1">
    <citation type="submission" date="2016-10" db="EMBL/GenBank/DDBJ databases">
        <authorList>
            <person name="Varghese N."/>
            <person name="Submissions S."/>
        </authorList>
    </citation>
    <scope>NUCLEOTIDE SEQUENCE [LARGE SCALE GENOMIC DNA]</scope>
    <source>
        <strain evidence="2">NLAE-zl-G277</strain>
    </source>
</reference>
<name>A0A1I0E3X0_9FIRM</name>
<dbReference type="EMBL" id="FOIM01000005">
    <property type="protein sequence ID" value="SET39585.1"/>
    <property type="molecule type" value="Genomic_DNA"/>
</dbReference>
<dbReference type="Pfam" id="PF20377">
    <property type="entry name" value="DUF6672"/>
    <property type="match status" value="1"/>
</dbReference>
<dbReference type="InterPro" id="IPR046654">
    <property type="entry name" value="DUF6672"/>
</dbReference>
<evidence type="ECO:0000313" key="2">
    <source>
        <dbReference type="Proteomes" id="UP000198508"/>
    </source>
</evidence>